<gene>
    <name evidence="3" type="ORF">EXIGLDRAFT_737461</name>
</gene>
<keyword evidence="4" id="KW-1185">Reference proteome</keyword>
<dbReference type="AlphaFoldDB" id="A0A166MXW1"/>
<name>A0A166MXW1_EXIGL</name>
<dbReference type="GO" id="GO:0005524">
    <property type="term" value="F:ATP binding"/>
    <property type="evidence" value="ECO:0007669"/>
    <property type="project" value="InterPro"/>
</dbReference>
<dbReference type="Proteomes" id="UP000077266">
    <property type="component" value="Unassembled WGS sequence"/>
</dbReference>
<dbReference type="InParanoid" id="A0A166MXW1"/>
<feature type="compositionally biased region" description="Low complexity" evidence="1">
    <location>
        <begin position="95"/>
        <end position="106"/>
    </location>
</feature>
<organism evidence="3 4">
    <name type="scientific">Exidia glandulosa HHB12029</name>
    <dbReference type="NCBI Taxonomy" id="1314781"/>
    <lineage>
        <taxon>Eukaryota</taxon>
        <taxon>Fungi</taxon>
        <taxon>Dikarya</taxon>
        <taxon>Basidiomycota</taxon>
        <taxon>Agaricomycotina</taxon>
        <taxon>Agaricomycetes</taxon>
        <taxon>Auriculariales</taxon>
        <taxon>Exidiaceae</taxon>
        <taxon>Exidia</taxon>
    </lineage>
</organism>
<evidence type="ECO:0000313" key="4">
    <source>
        <dbReference type="Proteomes" id="UP000077266"/>
    </source>
</evidence>
<dbReference type="GO" id="GO:0016887">
    <property type="term" value="F:ATP hydrolysis activity"/>
    <property type="evidence" value="ECO:0007669"/>
    <property type="project" value="InterPro"/>
</dbReference>
<dbReference type="InterPro" id="IPR003959">
    <property type="entry name" value="ATPase_AAA_core"/>
</dbReference>
<reference evidence="3 4" key="1">
    <citation type="journal article" date="2016" name="Mol. Biol. Evol.">
        <title>Comparative Genomics of Early-Diverging Mushroom-Forming Fungi Provides Insights into the Origins of Lignocellulose Decay Capabilities.</title>
        <authorList>
            <person name="Nagy L.G."/>
            <person name="Riley R."/>
            <person name="Tritt A."/>
            <person name="Adam C."/>
            <person name="Daum C."/>
            <person name="Floudas D."/>
            <person name="Sun H."/>
            <person name="Yadav J.S."/>
            <person name="Pangilinan J."/>
            <person name="Larsson K.H."/>
            <person name="Matsuura K."/>
            <person name="Barry K."/>
            <person name="Labutti K."/>
            <person name="Kuo R."/>
            <person name="Ohm R.A."/>
            <person name="Bhattacharya S.S."/>
            <person name="Shirouzu T."/>
            <person name="Yoshinaga Y."/>
            <person name="Martin F.M."/>
            <person name="Grigoriev I.V."/>
            <person name="Hibbett D.S."/>
        </authorList>
    </citation>
    <scope>NUCLEOTIDE SEQUENCE [LARGE SCALE GENOMIC DNA]</scope>
    <source>
        <strain evidence="3 4">HHB12029</strain>
    </source>
</reference>
<evidence type="ECO:0000256" key="1">
    <source>
        <dbReference type="SAM" id="MobiDB-lite"/>
    </source>
</evidence>
<dbReference type="Pfam" id="PF00004">
    <property type="entry name" value="AAA"/>
    <property type="match status" value="1"/>
</dbReference>
<dbReference type="EMBL" id="KV426851">
    <property type="protein sequence ID" value="KZV78542.1"/>
    <property type="molecule type" value="Genomic_DNA"/>
</dbReference>
<proteinExistence type="predicted"/>
<feature type="domain" description="ATPase AAA-type core" evidence="2">
    <location>
        <begin position="69"/>
        <end position="97"/>
    </location>
</feature>
<dbReference type="STRING" id="1314781.A0A166MXW1"/>
<accession>A0A166MXW1</accession>
<sequence length="176" mass="19500">MDLTPAQNLKVALLVVRPTRCSRFCSRCPAQSPSAALQGHRYQATARYPPVHPPASVTGVFFFLINGPENSPSIIFIDEIDSIVRRRTARTSVVSSRSSSGSWPRSNVRHQPSKLHRPCPSLFRHWHPRPNWPSGDPPHPQLGDDVDLEQIPADTHGYVGADLASLRSWPARTPSS</sequence>
<feature type="region of interest" description="Disordered" evidence="1">
    <location>
        <begin position="95"/>
        <end position="114"/>
    </location>
</feature>
<protein>
    <recommendedName>
        <fullName evidence="2">ATPase AAA-type core domain-containing protein</fullName>
    </recommendedName>
</protein>
<evidence type="ECO:0000313" key="3">
    <source>
        <dbReference type="EMBL" id="KZV78542.1"/>
    </source>
</evidence>
<evidence type="ECO:0000259" key="2">
    <source>
        <dbReference type="Pfam" id="PF00004"/>
    </source>
</evidence>